<keyword evidence="4 10" id="KW-1133">Transmembrane helix</keyword>
<dbReference type="Proteomes" id="UP001652624">
    <property type="component" value="Chromosome 6"/>
</dbReference>
<dbReference type="Gene3D" id="1.20.1730.10">
    <property type="entry name" value="Sodium/glucose cotransporter"/>
    <property type="match status" value="1"/>
</dbReference>
<keyword evidence="3 10" id="KW-0812">Transmembrane</keyword>
<evidence type="ECO:0000256" key="7">
    <source>
        <dbReference type="ARBA" id="ARBA00023136"/>
    </source>
</evidence>
<keyword evidence="5" id="KW-0915">Sodium</keyword>
<evidence type="ECO:0000313" key="11">
    <source>
        <dbReference type="Proteomes" id="UP001652624"/>
    </source>
</evidence>
<dbReference type="Pfam" id="PF00474">
    <property type="entry name" value="SSF"/>
    <property type="match status" value="1"/>
</dbReference>
<gene>
    <name evidence="12" type="primary">LOC132539002</name>
</gene>
<dbReference type="InterPro" id="IPR038377">
    <property type="entry name" value="Na/Glc_symporter_sf"/>
</dbReference>
<evidence type="ECO:0000256" key="5">
    <source>
        <dbReference type="ARBA" id="ARBA00023053"/>
    </source>
</evidence>
<dbReference type="PROSITE" id="PS50283">
    <property type="entry name" value="NA_SOLUT_SYMP_3"/>
    <property type="match status" value="1"/>
</dbReference>
<evidence type="ECO:0000256" key="6">
    <source>
        <dbReference type="ARBA" id="ARBA00023065"/>
    </source>
</evidence>
<evidence type="ECO:0000256" key="3">
    <source>
        <dbReference type="ARBA" id="ARBA00022692"/>
    </source>
</evidence>
<evidence type="ECO:0000256" key="4">
    <source>
        <dbReference type="ARBA" id="ARBA00022989"/>
    </source>
</evidence>
<protein>
    <submittedName>
        <fullName evidence="12">Sodium/glucose cotransporter 1-like</fullName>
    </submittedName>
</protein>
<proteinExistence type="inferred from homology"/>
<dbReference type="RefSeq" id="XP_060048612.1">
    <property type="nucleotide sequence ID" value="XM_060192629.1"/>
</dbReference>
<keyword evidence="6" id="KW-0406">Ion transport</keyword>
<accession>A0ABM3XIF7</accession>
<feature type="transmembrane region" description="Helical" evidence="10">
    <location>
        <begin position="32"/>
        <end position="48"/>
    </location>
</feature>
<dbReference type="PANTHER" id="PTHR11819">
    <property type="entry name" value="SOLUTE CARRIER FAMILY 5"/>
    <property type="match status" value="1"/>
</dbReference>
<dbReference type="GeneID" id="132539002"/>
<keyword evidence="11" id="KW-1185">Reference proteome</keyword>
<feature type="transmembrane region" description="Helical" evidence="10">
    <location>
        <begin position="55"/>
        <end position="76"/>
    </location>
</feature>
<keyword evidence="8" id="KW-0739">Sodium transport</keyword>
<evidence type="ECO:0000256" key="10">
    <source>
        <dbReference type="SAM" id="Phobius"/>
    </source>
</evidence>
<evidence type="ECO:0000256" key="8">
    <source>
        <dbReference type="ARBA" id="ARBA00023201"/>
    </source>
</evidence>
<keyword evidence="7 10" id="KW-0472">Membrane</keyword>
<keyword evidence="8" id="KW-0813">Transport</keyword>
<organism evidence="11 12">
    <name type="scientific">Erinaceus europaeus</name>
    <name type="common">Western European hedgehog</name>
    <dbReference type="NCBI Taxonomy" id="9365"/>
    <lineage>
        <taxon>Eukaryota</taxon>
        <taxon>Metazoa</taxon>
        <taxon>Chordata</taxon>
        <taxon>Craniata</taxon>
        <taxon>Vertebrata</taxon>
        <taxon>Euteleostomi</taxon>
        <taxon>Mammalia</taxon>
        <taxon>Eutheria</taxon>
        <taxon>Laurasiatheria</taxon>
        <taxon>Eulipotyphla</taxon>
        <taxon>Erinaceidae</taxon>
        <taxon>Erinaceinae</taxon>
        <taxon>Erinaceus</taxon>
    </lineage>
</organism>
<evidence type="ECO:0000256" key="1">
    <source>
        <dbReference type="ARBA" id="ARBA00004141"/>
    </source>
</evidence>
<comment type="similarity">
    <text evidence="2 9">Belongs to the sodium:solute symporter (SSF) (TC 2.A.21) family.</text>
</comment>
<dbReference type="InterPro" id="IPR001734">
    <property type="entry name" value="Na/solute_symporter"/>
</dbReference>
<feature type="transmembrane region" description="Helical" evidence="10">
    <location>
        <begin position="240"/>
        <end position="259"/>
    </location>
</feature>
<sequence length="260" mass="30144">MALVAVSITFLSVVHTRISEKLFEFMQVVSNYLAPPIAATFFLAIFSTRVTEQGAFWGLTCGLLIGFIRLMLELAYKPWSCSENSRCPVIICGVHYLYFTIFLFLISLLIIMIISTFTDPIPDKYLHRLCWSLRNSLEERVLLHTEILRRKSKPQVYSDIFLEERSCIWKIWSVFCGLELQETKCVIEVATKEKTDHDETKQKQIFEGIMFGDLILKDKSRRQERRKNSEKPSSSTWKNITSAIGIFLILVAVILHIFFL</sequence>
<feature type="transmembrane region" description="Helical" evidence="10">
    <location>
        <begin position="96"/>
        <end position="118"/>
    </location>
</feature>
<evidence type="ECO:0000256" key="2">
    <source>
        <dbReference type="ARBA" id="ARBA00006434"/>
    </source>
</evidence>
<name>A0ABM3XIF7_ERIEU</name>
<evidence type="ECO:0000256" key="9">
    <source>
        <dbReference type="RuleBase" id="RU362091"/>
    </source>
</evidence>
<evidence type="ECO:0000313" key="12">
    <source>
        <dbReference type="RefSeq" id="XP_060048612.1"/>
    </source>
</evidence>
<reference evidence="12" key="1">
    <citation type="submission" date="2025-08" db="UniProtKB">
        <authorList>
            <consortium name="RefSeq"/>
        </authorList>
    </citation>
    <scope>IDENTIFICATION</scope>
</reference>
<comment type="subcellular location">
    <subcellularLocation>
        <location evidence="1">Membrane</location>
        <topology evidence="1">Multi-pass membrane protein</topology>
    </subcellularLocation>
</comment>
<dbReference type="PANTHER" id="PTHR11819:SF110">
    <property type="entry name" value="GENE 5134-RELATED"/>
    <property type="match status" value="1"/>
</dbReference>